<dbReference type="RefSeq" id="WP_270951187.1">
    <property type="nucleotide sequence ID" value="NZ_JAQGLA010000043.1"/>
</dbReference>
<evidence type="ECO:0000313" key="1">
    <source>
        <dbReference type="EMBL" id="MDA3628350.1"/>
    </source>
</evidence>
<proteinExistence type="predicted"/>
<keyword evidence="2" id="KW-1185">Reference proteome</keyword>
<comment type="caution">
    <text evidence="1">The sequence shown here is derived from an EMBL/GenBank/DDBJ whole genome shotgun (WGS) entry which is preliminary data.</text>
</comment>
<accession>A0ABT4V310</accession>
<protein>
    <recommendedName>
        <fullName evidence="3">Histidine kinase</fullName>
    </recommendedName>
</protein>
<name>A0ABT4V310_9PSEU</name>
<evidence type="ECO:0008006" key="3">
    <source>
        <dbReference type="Google" id="ProtNLM"/>
    </source>
</evidence>
<gene>
    <name evidence="1" type="ORF">OU415_23160</name>
</gene>
<reference evidence="1 2" key="1">
    <citation type="submission" date="2022-11" db="EMBL/GenBank/DDBJ databases">
        <title>Draft genome sequence of Saccharopolyspora sp. WRP15-2 isolated from rhizosphere soils of wild rice in Thailand.</title>
        <authorList>
            <person name="Duangmal K."/>
            <person name="Kammanee S."/>
            <person name="Muangham S."/>
        </authorList>
    </citation>
    <scope>NUCLEOTIDE SEQUENCE [LARGE SCALE GENOMIC DNA]</scope>
    <source>
        <strain evidence="1 2">WRP15-2</strain>
    </source>
</reference>
<dbReference type="Proteomes" id="UP001210380">
    <property type="component" value="Unassembled WGS sequence"/>
</dbReference>
<organism evidence="1 2">
    <name type="scientific">Saccharopolyspora oryzae</name>
    <dbReference type="NCBI Taxonomy" id="2997343"/>
    <lineage>
        <taxon>Bacteria</taxon>
        <taxon>Bacillati</taxon>
        <taxon>Actinomycetota</taxon>
        <taxon>Actinomycetes</taxon>
        <taxon>Pseudonocardiales</taxon>
        <taxon>Pseudonocardiaceae</taxon>
        <taxon>Saccharopolyspora</taxon>
    </lineage>
</organism>
<dbReference type="EMBL" id="JAQGLA010000043">
    <property type="protein sequence ID" value="MDA3628350.1"/>
    <property type="molecule type" value="Genomic_DNA"/>
</dbReference>
<evidence type="ECO:0000313" key="2">
    <source>
        <dbReference type="Proteomes" id="UP001210380"/>
    </source>
</evidence>
<sequence>MKADDVPGQQEVVLERPLTGLALAVADMRNQAIRARDRGRAMNRMATTLAMSGGNARVEVDEPDGARWSMVVTAPVCGQADVHG</sequence>